<dbReference type="RefSeq" id="WP_160612154.1">
    <property type="nucleotide sequence ID" value="NZ_JAUFQM010000001.1"/>
</dbReference>
<proteinExistence type="predicted"/>
<dbReference type="Proteomes" id="UP000460290">
    <property type="component" value="Unassembled WGS sequence"/>
</dbReference>
<protein>
    <submittedName>
        <fullName evidence="1">Uncharacterized protein</fullName>
    </submittedName>
</protein>
<dbReference type="AlphaFoldDB" id="A0A844Z294"/>
<organism evidence="1 2">
    <name type="scientific">Pontixanthobacter aestiaquae</name>
    <dbReference type="NCBI Taxonomy" id="1509367"/>
    <lineage>
        <taxon>Bacteria</taxon>
        <taxon>Pseudomonadati</taxon>
        <taxon>Pseudomonadota</taxon>
        <taxon>Alphaproteobacteria</taxon>
        <taxon>Sphingomonadales</taxon>
        <taxon>Erythrobacteraceae</taxon>
        <taxon>Pontixanthobacter</taxon>
    </lineage>
</organism>
<name>A0A844Z294_9SPHN</name>
<accession>A0A844Z294</accession>
<reference evidence="1 2" key="1">
    <citation type="submission" date="2019-12" db="EMBL/GenBank/DDBJ databases">
        <title>Genomic-based taxomic classification of the family Erythrobacteraceae.</title>
        <authorList>
            <person name="Xu L."/>
        </authorList>
    </citation>
    <scope>NUCLEOTIDE SEQUENCE [LARGE SCALE GENOMIC DNA]</scope>
    <source>
        <strain evidence="1 2">KCTC 42006</strain>
    </source>
</reference>
<dbReference type="EMBL" id="WTYZ01000001">
    <property type="protein sequence ID" value="MXO81788.1"/>
    <property type="molecule type" value="Genomic_DNA"/>
</dbReference>
<evidence type="ECO:0000313" key="1">
    <source>
        <dbReference type="EMBL" id="MXO81788.1"/>
    </source>
</evidence>
<evidence type="ECO:0000313" key="2">
    <source>
        <dbReference type="Proteomes" id="UP000460290"/>
    </source>
</evidence>
<gene>
    <name evidence="1" type="ORF">GRI35_00185</name>
</gene>
<comment type="caution">
    <text evidence="1">The sequence shown here is derived from an EMBL/GenBank/DDBJ whole genome shotgun (WGS) entry which is preliminary data.</text>
</comment>
<sequence>MTDEIKIYESDDLKFDEKSTIEIKAIENAGLDQPDHDIICVFDLDISFSGKKLRIALGEEGVGGKNHKIGIYRRTYEGSQNTLPKAIQDIQSGQPDKDRFSTMETKKLNPRNPTRASTDMSFNPNEDCFIMYRLDPKSNLRFSIDHNALSEGAHGYDKLFTHVQRISEDGKVWQNEPEFRVTSGLMSNANAVIVACNKSRVTMPQQGEPDILARLNLHIDVIGSGHSKSDSYIPIIIDPDVRFPGGNGGG</sequence>
<keyword evidence="2" id="KW-1185">Reference proteome</keyword>